<protein>
    <recommendedName>
        <fullName evidence="3">asparagine synthase (glutamine-hydrolyzing)</fullName>
        <ecNumber evidence="3">6.3.5.4</ecNumber>
    </recommendedName>
</protein>
<feature type="binding site" evidence="9">
    <location>
        <position position="121"/>
    </location>
    <ligand>
        <name>L-glutamine</name>
        <dbReference type="ChEBI" id="CHEBI:58359"/>
    </ligand>
</feature>
<dbReference type="InterPro" id="IPR033738">
    <property type="entry name" value="AsnB_N"/>
</dbReference>
<dbReference type="GO" id="GO:0005524">
    <property type="term" value="F:ATP binding"/>
    <property type="evidence" value="ECO:0007669"/>
    <property type="project" value="UniProtKB-KW"/>
</dbReference>
<evidence type="ECO:0000256" key="8">
    <source>
        <dbReference type="PIRSR" id="PIRSR001589-1"/>
    </source>
</evidence>
<dbReference type="RefSeq" id="WP_163287238.1">
    <property type="nucleotide sequence ID" value="NZ_JAAGVY010000081.1"/>
</dbReference>
<evidence type="ECO:0000256" key="4">
    <source>
        <dbReference type="ARBA" id="ARBA00022741"/>
    </source>
</evidence>
<feature type="active site" description="For GATase activity" evidence="8">
    <location>
        <position position="2"/>
    </location>
</feature>
<proteinExistence type="inferred from homology"/>
<sequence length="634" mass="71936">MCGIFGLWNFAGAKGSNLLKASDLLRHRGPDDEGFTVFEKGQPESFSGADSAESKFEKLNIDSSTPCALLHRRLSILDLSPAGHQPMVHPTKNIHIVFNGEIYNYRELIAEHKLEVKSGTDTEMILLLYAKIGTAAFAKFRGMWALAIVDIEQRKLILSRDRFGIKPLLIAHHNGGLAFASEAKPLHSLPGMKAQWEQKKFLQFVVYGATDDPYETFFKGIEALKPGHFRTYDLDSLDFEETEYYNLRERVAQGEYADERFETLFSESIREHLIADVEVGSCLSGGLDSSLIVAEAANLYKGSFKTFTCSFPGELIDESNYARMLATDDRNLVQHFTTPSSQEFLDGFDDLIRSQERPFGSASIFAQAAVMKLASENGIKVLLDGQGADEILGGYYPFAGAYLISLLKSGQVGAYKRELKALKRHFNPEMETAMMRSAFYSLPQRLQVMARKQKRLGYSLIDSEYTNEANKLKSPERGATDFMELSFRSVEFGLYELLQYEDRNAMNYSIESRVPFLDHRLVEWAVGQKPEVKIQNGWTKYPIRIGLEKHNLKPLAWRIDKLGFVAPQDRWRMELADEILEKVKNSPISELLDTRAVHDLFSKSLKSNSGLTEYWRIYALLRWMDVFDVELVTA</sequence>
<dbReference type="SUPFAM" id="SSF52402">
    <property type="entry name" value="Adenine nucleotide alpha hydrolases-like"/>
    <property type="match status" value="1"/>
</dbReference>
<evidence type="ECO:0000313" key="12">
    <source>
        <dbReference type="Proteomes" id="UP000486602"/>
    </source>
</evidence>
<dbReference type="AlphaFoldDB" id="A0A7K3WVY0"/>
<gene>
    <name evidence="11" type="primary">asnB</name>
    <name evidence="11" type="ORF">G3O08_20090</name>
</gene>
<keyword evidence="5 9" id="KW-0067">ATP-binding</keyword>
<organism evidence="11 12">
    <name type="scientific">Cryomorpha ignava</name>
    <dbReference type="NCBI Taxonomy" id="101383"/>
    <lineage>
        <taxon>Bacteria</taxon>
        <taxon>Pseudomonadati</taxon>
        <taxon>Bacteroidota</taxon>
        <taxon>Flavobacteriia</taxon>
        <taxon>Flavobacteriales</taxon>
        <taxon>Cryomorphaceae</taxon>
        <taxon>Cryomorpha</taxon>
    </lineage>
</organism>
<dbReference type="SUPFAM" id="SSF56235">
    <property type="entry name" value="N-terminal nucleophile aminohydrolases (Ntn hydrolases)"/>
    <property type="match status" value="1"/>
</dbReference>
<dbReference type="PROSITE" id="PS51278">
    <property type="entry name" value="GATASE_TYPE_2"/>
    <property type="match status" value="1"/>
</dbReference>
<reference evidence="11 12" key="1">
    <citation type="submission" date="2020-02" db="EMBL/GenBank/DDBJ databases">
        <title>Out from the shadows clarifying the taxonomy of the family Cryomorphaceae and related taxa by utilizing the GTDB taxonomic framework.</title>
        <authorList>
            <person name="Bowman J.P."/>
        </authorList>
    </citation>
    <scope>NUCLEOTIDE SEQUENCE [LARGE SCALE GENOMIC DNA]</scope>
    <source>
        <strain evidence="11 12">QSSC 1-22</strain>
    </source>
</reference>
<keyword evidence="6 8" id="KW-0315">Glutamine amidotransferase</keyword>
<evidence type="ECO:0000313" key="11">
    <source>
        <dbReference type="EMBL" id="NEN25793.1"/>
    </source>
</evidence>
<evidence type="ECO:0000256" key="2">
    <source>
        <dbReference type="ARBA" id="ARBA00005752"/>
    </source>
</evidence>
<dbReference type="Pfam" id="PF13537">
    <property type="entry name" value="GATase_7"/>
    <property type="match status" value="1"/>
</dbReference>
<dbReference type="NCBIfam" id="TIGR01536">
    <property type="entry name" value="asn_synth_AEB"/>
    <property type="match status" value="1"/>
</dbReference>
<dbReference type="PIRSF" id="PIRSF001589">
    <property type="entry name" value="Asn_synthetase_glu-h"/>
    <property type="match status" value="1"/>
</dbReference>
<comment type="caution">
    <text evidence="11">The sequence shown here is derived from an EMBL/GenBank/DDBJ whole genome shotgun (WGS) entry which is preliminary data.</text>
</comment>
<dbReference type="PANTHER" id="PTHR43284:SF1">
    <property type="entry name" value="ASPARAGINE SYNTHETASE"/>
    <property type="match status" value="1"/>
</dbReference>
<dbReference type="InterPro" id="IPR006426">
    <property type="entry name" value="Asn_synth_AEB"/>
</dbReference>
<dbReference type="CDD" id="cd00712">
    <property type="entry name" value="AsnB"/>
    <property type="match status" value="1"/>
</dbReference>
<keyword evidence="4 9" id="KW-0547">Nucleotide-binding</keyword>
<dbReference type="InterPro" id="IPR029055">
    <property type="entry name" value="Ntn_hydrolases_N"/>
</dbReference>
<accession>A0A7K3WVY0</accession>
<evidence type="ECO:0000256" key="7">
    <source>
        <dbReference type="ARBA" id="ARBA00048741"/>
    </source>
</evidence>
<dbReference type="InterPro" id="IPR014729">
    <property type="entry name" value="Rossmann-like_a/b/a_fold"/>
</dbReference>
<feature type="domain" description="Glutamine amidotransferase type-2" evidence="10">
    <location>
        <begin position="2"/>
        <end position="235"/>
    </location>
</feature>
<comment type="catalytic activity">
    <reaction evidence="7">
        <text>L-aspartate + L-glutamine + ATP + H2O = L-asparagine + L-glutamate + AMP + diphosphate + H(+)</text>
        <dbReference type="Rhea" id="RHEA:12228"/>
        <dbReference type="ChEBI" id="CHEBI:15377"/>
        <dbReference type="ChEBI" id="CHEBI:15378"/>
        <dbReference type="ChEBI" id="CHEBI:29985"/>
        <dbReference type="ChEBI" id="CHEBI:29991"/>
        <dbReference type="ChEBI" id="CHEBI:30616"/>
        <dbReference type="ChEBI" id="CHEBI:33019"/>
        <dbReference type="ChEBI" id="CHEBI:58048"/>
        <dbReference type="ChEBI" id="CHEBI:58359"/>
        <dbReference type="ChEBI" id="CHEBI:456215"/>
        <dbReference type="EC" id="6.3.5.4"/>
    </reaction>
</comment>
<dbReference type="InterPro" id="IPR017932">
    <property type="entry name" value="GATase_2_dom"/>
</dbReference>
<evidence type="ECO:0000256" key="9">
    <source>
        <dbReference type="PIRSR" id="PIRSR001589-2"/>
    </source>
</evidence>
<evidence type="ECO:0000256" key="6">
    <source>
        <dbReference type="ARBA" id="ARBA00022962"/>
    </source>
</evidence>
<evidence type="ECO:0000256" key="3">
    <source>
        <dbReference type="ARBA" id="ARBA00012737"/>
    </source>
</evidence>
<dbReference type="Proteomes" id="UP000486602">
    <property type="component" value="Unassembled WGS sequence"/>
</dbReference>
<dbReference type="EMBL" id="JAAGVY010000081">
    <property type="protein sequence ID" value="NEN25793.1"/>
    <property type="molecule type" value="Genomic_DNA"/>
</dbReference>
<keyword evidence="12" id="KW-1185">Reference proteome</keyword>
<dbReference type="Gene3D" id="3.60.20.10">
    <property type="entry name" value="Glutamine Phosphoribosylpyrophosphate, subunit 1, domain 1"/>
    <property type="match status" value="1"/>
</dbReference>
<dbReference type="Pfam" id="PF00733">
    <property type="entry name" value="Asn_synthase"/>
    <property type="match status" value="1"/>
</dbReference>
<evidence type="ECO:0000256" key="1">
    <source>
        <dbReference type="ARBA" id="ARBA00005187"/>
    </source>
</evidence>
<dbReference type="GO" id="GO:0006529">
    <property type="term" value="P:asparagine biosynthetic process"/>
    <property type="evidence" value="ECO:0007669"/>
    <property type="project" value="UniProtKB-KW"/>
</dbReference>
<dbReference type="InterPro" id="IPR051786">
    <property type="entry name" value="ASN_synthetase/amidase"/>
</dbReference>
<dbReference type="CDD" id="cd01991">
    <property type="entry name" value="Asn_synthase_B_C"/>
    <property type="match status" value="1"/>
</dbReference>
<name>A0A7K3WVY0_9FLAO</name>
<dbReference type="InterPro" id="IPR001962">
    <property type="entry name" value="Asn_synthase"/>
</dbReference>
<evidence type="ECO:0000259" key="10">
    <source>
        <dbReference type="PROSITE" id="PS51278"/>
    </source>
</evidence>
<dbReference type="PANTHER" id="PTHR43284">
    <property type="entry name" value="ASPARAGINE SYNTHETASE (GLUTAMINE-HYDROLYZING)"/>
    <property type="match status" value="1"/>
</dbReference>
<dbReference type="EC" id="6.3.5.4" evidence="3"/>
<comment type="similarity">
    <text evidence="2">Belongs to the asparagine synthetase family.</text>
</comment>
<evidence type="ECO:0000256" key="5">
    <source>
        <dbReference type="ARBA" id="ARBA00022840"/>
    </source>
</evidence>
<keyword evidence="8" id="KW-0028">Amino-acid biosynthesis</keyword>
<dbReference type="Gene3D" id="3.40.50.620">
    <property type="entry name" value="HUPs"/>
    <property type="match status" value="1"/>
</dbReference>
<keyword evidence="11" id="KW-0436">Ligase</keyword>
<comment type="pathway">
    <text evidence="1">Amino-acid biosynthesis; L-asparagine biosynthesis; L-asparagine from L-aspartate (L-Gln route): step 1/1.</text>
</comment>
<dbReference type="GO" id="GO:0004066">
    <property type="term" value="F:asparagine synthase (glutamine-hydrolyzing) activity"/>
    <property type="evidence" value="ECO:0007669"/>
    <property type="project" value="UniProtKB-EC"/>
</dbReference>
<keyword evidence="8" id="KW-0061">Asparagine biosynthesis</keyword>